<name>A0A2T7P423_POMCA</name>
<evidence type="ECO:0000256" key="1">
    <source>
        <dbReference type="ARBA" id="ARBA00004173"/>
    </source>
</evidence>
<dbReference type="OrthoDB" id="191995at2759"/>
<organism evidence="6 7">
    <name type="scientific">Pomacea canaliculata</name>
    <name type="common">Golden apple snail</name>
    <dbReference type="NCBI Taxonomy" id="400727"/>
    <lineage>
        <taxon>Eukaryota</taxon>
        <taxon>Metazoa</taxon>
        <taxon>Spiralia</taxon>
        <taxon>Lophotrochozoa</taxon>
        <taxon>Mollusca</taxon>
        <taxon>Gastropoda</taxon>
        <taxon>Caenogastropoda</taxon>
        <taxon>Architaenioglossa</taxon>
        <taxon>Ampullarioidea</taxon>
        <taxon>Ampullariidae</taxon>
        <taxon>Pomacea</taxon>
    </lineage>
</organism>
<dbReference type="InterPro" id="IPR017703">
    <property type="entry name" value="YgfZ/GCV_T_CS"/>
</dbReference>
<evidence type="ECO:0000313" key="7">
    <source>
        <dbReference type="Proteomes" id="UP000245119"/>
    </source>
</evidence>
<gene>
    <name evidence="6" type="ORF">C0Q70_10743</name>
</gene>
<feature type="region of interest" description="Disordered" evidence="4">
    <location>
        <begin position="81"/>
        <end position="109"/>
    </location>
</feature>
<keyword evidence="2" id="KW-0809">Transit peptide</keyword>
<dbReference type="Gene3D" id="3.30.1360.120">
    <property type="entry name" value="Probable tRNA modification gtpase trme, domain 1"/>
    <property type="match status" value="1"/>
</dbReference>
<evidence type="ECO:0000313" key="6">
    <source>
        <dbReference type="EMBL" id="PVD28158.1"/>
    </source>
</evidence>
<dbReference type="Proteomes" id="UP000245119">
    <property type="component" value="Linkage Group LG6"/>
</dbReference>
<dbReference type="Pfam" id="PF25455">
    <property type="entry name" value="Beta-barrel_CAF17_C"/>
    <property type="match status" value="1"/>
</dbReference>
<proteinExistence type="predicted"/>
<dbReference type="SUPFAM" id="SSF103025">
    <property type="entry name" value="Folate-binding domain"/>
    <property type="match status" value="1"/>
</dbReference>
<comment type="caution">
    <text evidence="6">The sequence shown here is derived from an EMBL/GenBank/DDBJ whole genome shotgun (WGS) entry which is preliminary data.</text>
</comment>
<dbReference type="InterPro" id="IPR027266">
    <property type="entry name" value="TrmE/GcvT-like"/>
</dbReference>
<sequence length="288" mass="32109">MNQSGAMYSMMLNIQGRVQFDLLLYNHSKTSDDLCFLIECDGDLKDDFIKTIKRFKIRRKVDISDVSSEYQVWSVLSGNDPTSKKALNSSTEDSPKTPVEKPEADQSNNHSFPHAAFCLPDPRVGHFGHRVIFRCGEATINMTGKPADYHEARYRWGIPEGPADLPPGNCLPLESNLELMHGVSFSKGCYIGQELTARTYHTGVIRKRLVPLVFERPDVDVASDSQISTEHGKNAGKFRSLSGDRGLGLLRLAYVNEQLSINSTHGHKIGATAYIPGWWPEGVFKNVP</sequence>
<dbReference type="STRING" id="400727.A0A2T7P423"/>
<dbReference type="PANTHER" id="PTHR22602">
    <property type="entry name" value="TRANSFERASE CAF17, MITOCHONDRIAL-RELATED"/>
    <property type="match status" value="1"/>
</dbReference>
<accession>A0A2T7P423</accession>
<feature type="compositionally biased region" description="Basic and acidic residues" evidence="4">
    <location>
        <begin position="93"/>
        <end position="104"/>
    </location>
</feature>
<evidence type="ECO:0000256" key="2">
    <source>
        <dbReference type="ARBA" id="ARBA00022946"/>
    </source>
</evidence>
<dbReference type="PANTHER" id="PTHR22602:SF0">
    <property type="entry name" value="TRANSFERASE CAF17, MITOCHONDRIAL-RELATED"/>
    <property type="match status" value="1"/>
</dbReference>
<dbReference type="InterPro" id="IPR057460">
    <property type="entry name" value="CAF17_C"/>
</dbReference>
<dbReference type="AlphaFoldDB" id="A0A2T7P423"/>
<feature type="compositionally biased region" description="Polar residues" evidence="4">
    <location>
        <begin position="81"/>
        <end position="92"/>
    </location>
</feature>
<keyword evidence="3" id="KW-0496">Mitochondrion</keyword>
<reference evidence="6 7" key="1">
    <citation type="submission" date="2018-04" db="EMBL/GenBank/DDBJ databases">
        <title>The genome of golden apple snail Pomacea canaliculata provides insight into stress tolerance and invasive adaptation.</title>
        <authorList>
            <person name="Liu C."/>
            <person name="Liu B."/>
            <person name="Ren Y."/>
            <person name="Zhang Y."/>
            <person name="Wang H."/>
            <person name="Li S."/>
            <person name="Jiang F."/>
            <person name="Yin L."/>
            <person name="Zhang G."/>
            <person name="Qian W."/>
            <person name="Fan W."/>
        </authorList>
    </citation>
    <scope>NUCLEOTIDE SEQUENCE [LARGE SCALE GENOMIC DNA]</scope>
    <source>
        <strain evidence="6">SZHN2017</strain>
        <tissue evidence="6">Muscle</tissue>
    </source>
</reference>
<keyword evidence="7" id="KW-1185">Reference proteome</keyword>
<dbReference type="EMBL" id="PZQS01000006">
    <property type="protein sequence ID" value="PVD28158.1"/>
    <property type="molecule type" value="Genomic_DNA"/>
</dbReference>
<protein>
    <recommendedName>
        <fullName evidence="5">CAF17 C-terminal domain-containing protein</fullName>
    </recommendedName>
</protein>
<dbReference type="GO" id="GO:0016226">
    <property type="term" value="P:iron-sulfur cluster assembly"/>
    <property type="evidence" value="ECO:0007669"/>
    <property type="project" value="TreeGrafter"/>
</dbReference>
<dbReference type="InterPro" id="IPR045179">
    <property type="entry name" value="YgfZ/GcvT"/>
</dbReference>
<comment type="subcellular location">
    <subcellularLocation>
        <location evidence="1">Mitochondrion</location>
    </subcellularLocation>
</comment>
<evidence type="ECO:0000256" key="3">
    <source>
        <dbReference type="ARBA" id="ARBA00023128"/>
    </source>
</evidence>
<feature type="domain" description="CAF17 C-terminal" evidence="5">
    <location>
        <begin position="206"/>
        <end position="280"/>
    </location>
</feature>
<dbReference type="GO" id="GO:0005759">
    <property type="term" value="C:mitochondrial matrix"/>
    <property type="evidence" value="ECO:0007669"/>
    <property type="project" value="TreeGrafter"/>
</dbReference>
<evidence type="ECO:0000259" key="5">
    <source>
        <dbReference type="Pfam" id="PF25455"/>
    </source>
</evidence>
<evidence type="ECO:0000256" key="4">
    <source>
        <dbReference type="SAM" id="MobiDB-lite"/>
    </source>
</evidence>
<dbReference type="NCBIfam" id="TIGR03317">
    <property type="entry name" value="ygfZ_signature"/>
    <property type="match status" value="1"/>
</dbReference>